<protein>
    <submittedName>
        <fullName evidence="1">Uncharacterized protein</fullName>
    </submittedName>
</protein>
<name>A0A4U1BC06_9GAMM</name>
<dbReference type="Proteomes" id="UP000305674">
    <property type="component" value="Unassembled WGS sequence"/>
</dbReference>
<comment type="caution">
    <text evidence="1">The sequence shown here is derived from an EMBL/GenBank/DDBJ whole genome shotgun (WGS) entry which is preliminary data.</text>
</comment>
<evidence type="ECO:0000313" key="2">
    <source>
        <dbReference type="Proteomes" id="UP000305674"/>
    </source>
</evidence>
<reference evidence="1 2" key="1">
    <citation type="submission" date="2019-04" db="EMBL/GenBank/DDBJ databases">
        <authorList>
            <person name="Hwang J.C."/>
        </authorList>
    </citation>
    <scope>NUCLEOTIDE SEQUENCE [LARGE SCALE GENOMIC DNA]</scope>
    <source>
        <strain evidence="1 2">IMCC35001</strain>
    </source>
</reference>
<gene>
    <name evidence="1" type="ORF">FCL40_12330</name>
</gene>
<keyword evidence="2" id="KW-1185">Reference proteome</keyword>
<proteinExistence type="predicted"/>
<dbReference type="EMBL" id="SWCI01000007">
    <property type="protein sequence ID" value="TKB48491.1"/>
    <property type="molecule type" value="Genomic_DNA"/>
</dbReference>
<dbReference type="RefSeq" id="WP_136853602.1">
    <property type="nucleotide sequence ID" value="NZ_SWCI01000007.1"/>
</dbReference>
<sequence length="88" mass="10137">MDYVVFGRANETDAEDNFIGFHFEQFDVQADSAEDALELAEEQMCQRLDDVNLQQNKLFLGFELAGLRLSDYLDMKAEIDSGEFELFN</sequence>
<dbReference type="AlphaFoldDB" id="A0A4U1BC06"/>
<accession>A0A4U1BC06</accession>
<organism evidence="1 2">
    <name type="scientific">Ferrimonas sediminicola</name>
    <dbReference type="NCBI Taxonomy" id="2569538"/>
    <lineage>
        <taxon>Bacteria</taxon>
        <taxon>Pseudomonadati</taxon>
        <taxon>Pseudomonadota</taxon>
        <taxon>Gammaproteobacteria</taxon>
        <taxon>Alteromonadales</taxon>
        <taxon>Ferrimonadaceae</taxon>
        <taxon>Ferrimonas</taxon>
    </lineage>
</organism>
<dbReference type="OrthoDB" id="6400641at2"/>
<evidence type="ECO:0000313" key="1">
    <source>
        <dbReference type="EMBL" id="TKB48491.1"/>
    </source>
</evidence>